<dbReference type="EC" id="2.7.4.22" evidence="11"/>
<evidence type="ECO:0000256" key="7">
    <source>
        <dbReference type="ARBA" id="ARBA00022777"/>
    </source>
</evidence>
<comment type="pathway">
    <text evidence="2 11">Pyrimidine metabolism; CTP biosynthesis via de novo pathway; UDP from UMP (UMPK route): step 1/1.</text>
</comment>
<comment type="subunit">
    <text evidence="11">Homohexamer.</text>
</comment>
<keyword evidence="4 11" id="KW-0963">Cytoplasm</keyword>
<dbReference type="PIRSF" id="PIRSF005650">
    <property type="entry name" value="Uridylate_kin"/>
    <property type="match status" value="1"/>
</dbReference>
<keyword evidence="8 11" id="KW-0067">ATP-binding</keyword>
<evidence type="ECO:0000256" key="8">
    <source>
        <dbReference type="ARBA" id="ARBA00022840"/>
    </source>
</evidence>
<dbReference type="GO" id="GO:0044210">
    <property type="term" value="P:'de novo' CTP biosynthetic process"/>
    <property type="evidence" value="ECO:0007669"/>
    <property type="project" value="UniProtKB-UniRule"/>
</dbReference>
<dbReference type="FunFam" id="3.40.1160.10:FF:000001">
    <property type="entry name" value="Uridylate kinase"/>
    <property type="match status" value="1"/>
</dbReference>
<dbReference type="Pfam" id="PF00696">
    <property type="entry name" value="AA_kinase"/>
    <property type="match status" value="1"/>
</dbReference>
<comment type="similarity">
    <text evidence="3 11">Belongs to the UMP kinase family.</text>
</comment>
<gene>
    <name evidence="11 14" type="primary">pyrH</name>
    <name evidence="13" type="ORF">BN580_00641</name>
    <name evidence="14" type="ORF">MR241_03605</name>
</gene>
<feature type="binding site" evidence="11">
    <location>
        <position position="171"/>
    </location>
    <ligand>
        <name>ATP</name>
        <dbReference type="ChEBI" id="CHEBI:30616"/>
    </ligand>
</feature>
<feature type="binding site" evidence="11">
    <location>
        <begin position="135"/>
        <end position="142"/>
    </location>
    <ligand>
        <name>UMP</name>
        <dbReference type="ChEBI" id="CHEBI:57865"/>
    </ligand>
</feature>
<dbReference type="GO" id="GO:0005524">
    <property type="term" value="F:ATP binding"/>
    <property type="evidence" value="ECO:0007669"/>
    <property type="project" value="UniProtKB-KW"/>
</dbReference>
<organism evidence="13 15">
    <name type="scientific">Candidatus Colimorpha enterica</name>
    <dbReference type="NCBI Taxonomy" id="3083063"/>
    <lineage>
        <taxon>Bacteria</taxon>
        <taxon>Pseudomonadati</taxon>
        <taxon>Bacteroidota</taxon>
        <taxon>Bacteroidia</taxon>
        <taxon>Bacteroidales</taxon>
        <taxon>Candidatus Colimorpha</taxon>
    </lineage>
</organism>
<protein>
    <recommendedName>
        <fullName evidence="11">Uridylate kinase</fullName>
        <shortName evidence="11">UK</shortName>
        <ecNumber evidence="11">2.7.4.22</ecNumber>
    </recommendedName>
    <alternativeName>
        <fullName evidence="11">Uridine monophosphate kinase</fullName>
        <shortName evidence="11">UMP kinase</shortName>
        <shortName evidence="11">UMPK</shortName>
    </alternativeName>
</protein>
<evidence type="ECO:0000256" key="5">
    <source>
        <dbReference type="ARBA" id="ARBA00022679"/>
    </source>
</evidence>
<evidence type="ECO:0000256" key="10">
    <source>
        <dbReference type="ARBA" id="ARBA00047767"/>
    </source>
</evidence>
<dbReference type="EMBL" id="JALEMU010000058">
    <property type="protein sequence ID" value="MCI5755362.1"/>
    <property type="molecule type" value="Genomic_DNA"/>
</dbReference>
<dbReference type="Proteomes" id="UP001139365">
    <property type="component" value="Unassembled WGS sequence"/>
</dbReference>
<comment type="activity regulation">
    <text evidence="11">Inhibited by UTP.</text>
</comment>
<evidence type="ECO:0000313" key="16">
    <source>
        <dbReference type="Proteomes" id="UP001139365"/>
    </source>
</evidence>
<feature type="binding site" evidence="11">
    <location>
        <position position="57"/>
    </location>
    <ligand>
        <name>ATP</name>
        <dbReference type="ChEBI" id="CHEBI:30616"/>
    </ligand>
</feature>
<dbReference type="AlphaFoldDB" id="R6UGL6"/>
<evidence type="ECO:0000256" key="9">
    <source>
        <dbReference type="ARBA" id="ARBA00022975"/>
    </source>
</evidence>
<dbReference type="PANTHER" id="PTHR42833">
    <property type="entry name" value="URIDYLATE KINASE"/>
    <property type="match status" value="1"/>
</dbReference>
<dbReference type="Proteomes" id="UP000017938">
    <property type="component" value="Unassembled WGS sequence"/>
</dbReference>
<feature type="domain" description="Aspartate/glutamate/uridylate kinase" evidence="12">
    <location>
        <begin position="8"/>
        <end position="215"/>
    </location>
</feature>
<accession>R6UGL6</accession>
<keyword evidence="7 11" id="KW-0418">Kinase</keyword>
<dbReference type="GO" id="GO:0033862">
    <property type="term" value="F:UMP kinase activity"/>
    <property type="evidence" value="ECO:0007669"/>
    <property type="project" value="UniProtKB-EC"/>
</dbReference>
<evidence type="ECO:0000313" key="13">
    <source>
        <dbReference type="EMBL" id="CDC69912.1"/>
    </source>
</evidence>
<feature type="binding site" evidence="11">
    <location>
        <begin position="13"/>
        <end position="16"/>
    </location>
    <ligand>
        <name>ATP</name>
        <dbReference type="ChEBI" id="CHEBI:30616"/>
    </ligand>
</feature>
<evidence type="ECO:0000256" key="1">
    <source>
        <dbReference type="ARBA" id="ARBA00004496"/>
    </source>
</evidence>
<dbReference type="SUPFAM" id="SSF53633">
    <property type="entry name" value="Carbamate kinase-like"/>
    <property type="match status" value="1"/>
</dbReference>
<dbReference type="STRING" id="1263015.BN580_00641"/>
<comment type="subcellular location">
    <subcellularLocation>
        <location evidence="1 11">Cytoplasm</location>
    </subcellularLocation>
</comment>
<dbReference type="InterPro" id="IPR011817">
    <property type="entry name" value="Uridylate_kinase"/>
</dbReference>
<dbReference type="NCBIfam" id="TIGR02075">
    <property type="entry name" value="pyrH_bact"/>
    <property type="match status" value="1"/>
</dbReference>
<dbReference type="PANTHER" id="PTHR42833:SF4">
    <property type="entry name" value="URIDYLATE KINASE PUMPKIN, CHLOROPLASTIC"/>
    <property type="match status" value="1"/>
</dbReference>
<feature type="binding site" evidence="11">
    <location>
        <position position="74"/>
    </location>
    <ligand>
        <name>UMP</name>
        <dbReference type="ChEBI" id="CHEBI:57865"/>
    </ligand>
</feature>
<dbReference type="CDD" id="cd04254">
    <property type="entry name" value="AAK_UMPK-PyrH-Ec"/>
    <property type="match status" value="1"/>
</dbReference>
<comment type="caution">
    <text evidence="13">The sequence shown here is derived from an EMBL/GenBank/DDBJ whole genome shotgun (WGS) entry which is preliminary data.</text>
</comment>
<dbReference type="GO" id="GO:0006225">
    <property type="term" value="P:UDP biosynthetic process"/>
    <property type="evidence" value="ECO:0007669"/>
    <property type="project" value="TreeGrafter"/>
</dbReference>
<reference evidence="13" key="1">
    <citation type="submission" date="2012-11" db="EMBL/GenBank/DDBJ databases">
        <title>Dependencies among metagenomic species, viruses, plasmids and units of genetic variation.</title>
        <authorList>
            <person name="Nielsen H.B."/>
            <person name="Almeida M."/>
            <person name="Juncker A.S."/>
            <person name="Rasmussen S."/>
            <person name="Li J."/>
            <person name="Sunagawa S."/>
            <person name="Plichta D."/>
            <person name="Gautier L."/>
            <person name="Le Chatelier E."/>
            <person name="Peletier E."/>
            <person name="Bonde I."/>
            <person name="Nielsen T."/>
            <person name="Manichanh C."/>
            <person name="Arumugam M."/>
            <person name="Batto J."/>
            <person name="Santos M.B.Q.D."/>
            <person name="Blom N."/>
            <person name="Borruel N."/>
            <person name="Burgdorf K.S."/>
            <person name="Boumezbeur F."/>
            <person name="Casellas F."/>
            <person name="Dore J."/>
            <person name="Guarner F."/>
            <person name="Hansen T."/>
            <person name="Hildebrand F."/>
            <person name="Kaas R.S."/>
            <person name="Kennedy S."/>
            <person name="Kristiansen K."/>
            <person name="Kultima J.R."/>
            <person name="Leonard P."/>
            <person name="Levenez F."/>
            <person name="Lund O."/>
            <person name="Moumen B."/>
            <person name="Le Paslier D."/>
            <person name="Pons N."/>
            <person name="Pedersen O."/>
            <person name="Prifti E."/>
            <person name="Qin J."/>
            <person name="Raes J."/>
            <person name="Tap J."/>
            <person name="Tims S."/>
            <person name="Ussery D.W."/>
            <person name="Yamada T."/>
            <person name="MetaHit consortium"/>
            <person name="Renault P."/>
            <person name="Sicheritz-Ponten T."/>
            <person name="Bork P."/>
            <person name="Wang J."/>
            <person name="Brunak S."/>
            <person name="Ehrlich S.D."/>
        </authorList>
    </citation>
    <scope>NUCLEOTIDE SEQUENCE [LARGE SCALE GENOMIC DNA]</scope>
</reference>
<evidence type="ECO:0000256" key="6">
    <source>
        <dbReference type="ARBA" id="ARBA00022741"/>
    </source>
</evidence>
<keyword evidence="6 11" id="KW-0547">Nucleotide-binding</keyword>
<feature type="binding site" evidence="11">
    <location>
        <position position="61"/>
    </location>
    <ligand>
        <name>ATP</name>
        <dbReference type="ChEBI" id="CHEBI:30616"/>
    </ligand>
</feature>
<dbReference type="HAMAP" id="MF_01220_B">
    <property type="entry name" value="PyrH_B"/>
    <property type="match status" value="1"/>
</dbReference>
<evidence type="ECO:0000313" key="15">
    <source>
        <dbReference type="Proteomes" id="UP000017938"/>
    </source>
</evidence>
<evidence type="ECO:0000256" key="11">
    <source>
        <dbReference type="HAMAP-Rule" id="MF_01220"/>
    </source>
</evidence>
<dbReference type="Gene3D" id="3.40.1160.10">
    <property type="entry name" value="Acetylglutamate kinase-like"/>
    <property type="match status" value="1"/>
</dbReference>
<comment type="caution">
    <text evidence="11">Lacks conserved residue(s) required for the propagation of feature annotation.</text>
</comment>
<evidence type="ECO:0000256" key="3">
    <source>
        <dbReference type="ARBA" id="ARBA00007614"/>
    </source>
</evidence>
<evidence type="ECO:0000256" key="2">
    <source>
        <dbReference type="ARBA" id="ARBA00004791"/>
    </source>
</evidence>
<dbReference type="EMBL" id="CBFW010000015">
    <property type="protein sequence ID" value="CDC69912.1"/>
    <property type="molecule type" value="Genomic_DNA"/>
</dbReference>
<feature type="binding site" evidence="11">
    <location>
        <position position="168"/>
    </location>
    <ligand>
        <name>ATP</name>
        <dbReference type="ChEBI" id="CHEBI:30616"/>
    </ligand>
</feature>
<sequence>MEQTTRYKRVLIKLSGEALATGITGGILNYDFVRQICLAIKECQSMGVQVALVVGAGNIWRGRQGEKMDRTRADHMGMLATAINALALQDAFVQLGVDCRVMTAIAMHEVAEPYIRNKAVHHLEEGRTVIFGCGIGSPFFSTDTTAVLRAAEINADVVMMAKSIDGVYTADPKTDPSARKLDEISYMDILSHELRVIDGTAASFGKDNHIPLHIFGITDPYNIVRAIKGEKIGTLVTGA</sequence>
<dbReference type="InterPro" id="IPR015963">
    <property type="entry name" value="Uridylate_kinase_bac"/>
</dbReference>
<proteinExistence type="inferred from homology"/>
<comment type="catalytic activity">
    <reaction evidence="10 11">
        <text>UMP + ATP = UDP + ADP</text>
        <dbReference type="Rhea" id="RHEA:24400"/>
        <dbReference type="ChEBI" id="CHEBI:30616"/>
        <dbReference type="ChEBI" id="CHEBI:57865"/>
        <dbReference type="ChEBI" id="CHEBI:58223"/>
        <dbReference type="ChEBI" id="CHEBI:456216"/>
        <dbReference type="EC" id="2.7.4.22"/>
    </reaction>
</comment>
<keyword evidence="5 11" id="KW-0808">Transferase</keyword>
<dbReference type="InterPro" id="IPR001048">
    <property type="entry name" value="Asp/Glu/Uridylate_kinase"/>
</dbReference>
<evidence type="ECO:0000256" key="4">
    <source>
        <dbReference type="ARBA" id="ARBA00022490"/>
    </source>
</evidence>
<evidence type="ECO:0000259" key="12">
    <source>
        <dbReference type="Pfam" id="PF00696"/>
    </source>
</evidence>
<dbReference type="GO" id="GO:0005737">
    <property type="term" value="C:cytoplasm"/>
    <property type="evidence" value="ECO:0007669"/>
    <property type="project" value="UniProtKB-SubCell"/>
</dbReference>
<dbReference type="UniPathway" id="UPA00159">
    <property type="reaction ID" value="UER00275"/>
</dbReference>
<dbReference type="InterPro" id="IPR036393">
    <property type="entry name" value="AceGlu_kinase-like_sf"/>
</dbReference>
<comment type="function">
    <text evidence="11">Catalyzes the reversible phosphorylation of UMP to UDP.</text>
</comment>
<name>R6UGL6_9BACT</name>
<keyword evidence="9 11" id="KW-0665">Pyrimidine biosynthesis</keyword>
<evidence type="ECO:0000313" key="14">
    <source>
        <dbReference type="EMBL" id="MCI5755362.1"/>
    </source>
</evidence>
<reference evidence="14 16" key="2">
    <citation type="submission" date="2022-03" db="EMBL/GenBank/DDBJ databases">
        <title>Metagenome-assembled genomes from swine fecal metagenomes.</title>
        <authorList>
            <person name="Holman D.B."/>
            <person name="Kommadath A."/>
        </authorList>
    </citation>
    <scope>NUCLEOTIDE SEQUENCE [LARGE SCALE GENOMIC DNA]</scope>
    <source>
        <strain evidence="14">SUG147</strain>
    </source>
</reference>